<comment type="caution">
    <text evidence="1">The sequence shown here is derived from an EMBL/GenBank/DDBJ whole genome shotgun (WGS) entry which is preliminary data.</text>
</comment>
<proteinExistence type="predicted"/>
<dbReference type="EMBL" id="BJYU01000358">
    <property type="protein sequence ID" value="GEO19203.1"/>
    <property type="molecule type" value="Genomic_DNA"/>
</dbReference>
<reference evidence="1 2" key="1">
    <citation type="submission" date="2019-07" db="EMBL/GenBank/DDBJ databases">
        <title>Whole genome shotgun sequence of Microvirga aerophila NBRC 106136.</title>
        <authorList>
            <person name="Hosoyama A."/>
            <person name="Uohara A."/>
            <person name="Ohji S."/>
            <person name="Ichikawa N."/>
        </authorList>
    </citation>
    <scope>NUCLEOTIDE SEQUENCE [LARGE SCALE GENOMIC DNA]</scope>
    <source>
        <strain evidence="1 2">NBRC 106136</strain>
    </source>
</reference>
<gene>
    <name evidence="1" type="ORF">MAE02_68990</name>
</gene>
<name>A0A512C4P0_9HYPH</name>
<keyword evidence="2" id="KW-1185">Reference proteome</keyword>
<dbReference type="Proteomes" id="UP000321085">
    <property type="component" value="Unassembled WGS sequence"/>
</dbReference>
<dbReference type="AlphaFoldDB" id="A0A512C4P0"/>
<evidence type="ECO:0000313" key="1">
    <source>
        <dbReference type="EMBL" id="GEO19203.1"/>
    </source>
</evidence>
<evidence type="ECO:0000313" key="2">
    <source>
        <dbReference type="Proteomes" id="UP000321085"/>
    </source>
</evidence>
<protein>
    <submittedName>
        <fullName evidence="1">Uncharacterized protein</fullName>
    </submittedName>
</protein>
<sequence>MQTVVRGLECEYHKKFPSHPDCQSTNQNWLPQPLLYMHARLLI</sequence>
<organism evidence="1 2">
    <name type="scientific">Microvirga aerophila</name>
    <dbReference type="NCBI Taxonomy" id="670291"/>
    <lineage>
        <taxon>Bacteria</taxon>
        <taxon>Pseudomonadati</taxon>
        <taxon>Pseudomonadota</taxon>
        <taxon>Alphaproteobacteria</taxon>
        <taxon>Hyphomicrobiales</taxon>
        <taxon>Methylobacteriaceae</taxon>
        <taxon>Microvirga</taxon>
    </lineage>
</organism>
<accession>A0A512C4P0</accession>